<reference evidence="5" key="1">
    <citation type="submission" date="2019-12" db="UniProtKB">
        <authorList>
            <consortium name="WormBaseParasite"/>
        </authorList>
    </citation>
    <scope>IDENTIFICATION</scope>
</reference>
<organism evidence="4 5">
    <name type="scientific">Trichuris muris</name>
    <name type="common">Mouse whipworm</name>
    <dbReference type="NCBI Taxonomy" id="70415"/>
    <lineage>
        <taxon>Eukaryota</taxon>
        <taxon>Metazoa</taxon>
        <taxon>Ecdysozoa</taxon>
        <taxon>Nematoda</taxon>
        <taxon>Enoplea</taxon>
        <taxon>Dorylaimia</taxon>
        <taxon>Trichinellida</taxon>
        <taxon>Trichuridae</taxon>
        <taxon>Trichuris</taxon>
    </lineage>
</organism>
<keyword evidence="2" id="KW-0732">Signal</keyword>
<feature type="compositionally biased region" description="Polar residues" evidence="1">
    <location>
        <begin position="419"/>
        <end position="431"/>
    </location>
</feature>
<dbReference type="PROSITE" id="PS50948">
    <property type="entry name" value="PAN"/>
    <property type="match status" value="1"/>
</dbReference>
<feature type="region of interest" description="Disordered" evidence="1">
    <location>
        <begin position="419"/>
        <end position="547"/>
    </location>
</feature>
<evidence type="ECO:0000256" key="2">
    <source>
        <dbReference type="SAM" id="SignalP"/>
    </source>
</evidence>
<evidence type="ECO:0000313" key="4">
    <source>
        <dbReference type="Proteomes" id="UP000046395"/>
    </source>
</evidence>
<feature type="domain" description="Apple" evidence="3">
    <location>
        <begin position="978"/>
        <end position="1065"/>
    </location>
</feature>
<dbReference type="WBParaSite" id="TMUE_1000004146.1">
    <property type="protein sequence ID" value="TMUE_1000004146.1"/>
    <property type="gene ID" value="WBGene00291263"/>
</dbReference>
<accession>A0A5S6QA10</accession>
<feature type="region of interest" description="Disordered" evidence="1">
    <location>
        <begin position="920"/>
        <end position="940"/>
    </location>
</feature>
<dbReference type="AlphaFoldDB" id="A0A5S6QA10"/>
<feature type="compositionally biased region" description="Basic and acidic residues" evidence="1">
    <location>
        <begin position="481"/>
        <end position="499"/>
    </location>
</feature>
<dbReference type="STRING" id="70415.A0A5S6QA10"/>
<evidence type="ECO:0000313" key="5">
    <source>
        <dbReference type="WBParaSite" id="TMUE_1000004146.1"/>
    </source>
</evidence>
<protein>
    <submittedName>
        <fullName evidence="5">Apple domain-containing protein</fullName>
    </submittedName>
</protein>
<feature type="region of interest" description="Disordered" evidence="1">
    <location>
        <begin position="319"/>
        <end position="352"/>
    </location>
</feature>
<feature type="signal peptide" evidence="2">
    <location>
        <begin position="1"/>
        <end position="22"/>
    </location>
</feature>
<dbReference type="Proteomes" id="UP000046395">
    <property type="component" value="Unassembled WGS sequence"/>
</dbReference>
<evidence type="ECO:0000259" key="3">
    <source>
        <dbReference type="PROSITE" id="PS50948"/>
    </source>
</evidence>
<feature type="chain" id="PRO_5024386888" evidence="2">
    <location>
        <begin position="23"/>
        <end position="1168"/>
    </location>
</feature>
<sequence>MVSTVAVSLLSVLSLFPTSILAAKECKGQFHFDLSEKVDNRETFSHRRATSLEECVRICYSKSDFCFSAVFIPSPTGSHQCLLSYQTAYMCSKRKLSMVHKISDKPVIVECIRCTALGDKVAPVIPPEVEAFHKDDLIKVTDEAVTQRIDTLSPDQQLQTEVQFETRRFTSGVQVETKAVEQQTKSAATSEKPATTDYAMPIETTIQTGTTATNVANNIAGAEDSTDFNRVASSEFTTSEQSLETTTLTTEALLEVTAERWPSTSKTLVVTFPTETEKAHITYHTFTDGPTPTVQQTSNEVATSTELVGISSELPIATESPEVVPETSILPKPPKQSIPTTEHAPADGQLTDVVPVVSETTSGEHSAETMAELLPKLTTPLNTEATKSDQAKRLEHILMSEMEFAISGPPETEIHAVTTSDITEQDGGQKSTEGDTHEEEEEALAVGTEGSGSVSEDTSSTTPPFTESILHTQTTESSGEELNKTTLAKESEISGKEEEGIVTYDGPEQKSQTSVLQATASEGKRIPEVSESFPPTSEDDKHGPTSAVPAATTHIVPVRFEELNYTVGVTEYSDFKEGKAHPPVDFILPEQIIINDTSKGASMAFAESIERSLAFEPDKGQSTLSGGFMETSGQPIEIKEQEEEVEQTPAEAFVDPDWAKENDSQQNAATLVDQQAITVANDELSQDKLCLENISFLTNPATSRSGIVYTFEIAANSTEQCAQLCYGKQCSSGVFIKPVIVGHPGSCLMAFGDETCDQSKQRVTSYGGPFPVEISCIRCEAFVVDQKPKVIKKTEYVEITEDKESLHLAAKKLEETENVSLPHRTCNMSVSFEIVEPSFHSKSDFVSHKLATSVAECAKLCYESGCTVAGFTRANVDGEPSFCLLSFKSDTCSDSVRHTQAQPTKEPIQIQCIRCDTQTPQAAVPPSTDEEPETPSGIDERNTGCTDTICQKIEEAKVSGEQVSTVTQIMVSSGRRNCTNRVTFHAFQPAENYNVAFTSDHRSSSAADCAKQCYNEGNCQVSAFIAPPKGLSAGVCLLSEEPGFCKANSEKLVEHSSVSPFVISCIACSKCSFNIRNYIPSVPTSQPATWDSYFDDFEMQVDAKDAMECAEKCYSKKCSLAAYSPLTPNGNCLMTIKANRKCDGDNSDPNTDTSGVLPLLIDCVECTG</sequence>
<feature type="compositionally biased region" description="Polar residues" evidence="1">
    <location>
        <begin position="509"/>
        <end position="520"/>
    </location>
</feature>
<evidence type="ECO:0000256" key="1">
    <source>
        <dbReference type="SAM" id="MobiDB-lite"/>
    </source>
</evidence>
<dbReference type="InterPro" id="IPR003609">
    <property type="entry name" value="Pan_app"/>
</dbReference>
<keyword evidence="4" id="KW-1185">Reference proteome</keyword>
<feature type="compositionally biased region" description="Polar residues" evidence="1">
    <location>
        <begin position="451"/>
        <end position="477"/>
    </location>
</feature>
<name>A0A5S6QA10_TRIMR</name>
<proteinExistence type="predicted"/>